<dbReference type="InterPro" id="IPR048262">
    <property type="entry name" value="BRCA2_OB_2_dom"/>
</dbReference>
<dbReference type="SMART" id="SM01341">
    <property type="entry name" value="Tower"/>
    <property type="match status" value="1"/>
</dbReference>
<dbReference type="InterPro" id="IPR015205">
    <property type="entry name" value="Tower_dom"/>
</dbReference>
<organism evidence="3 4">
    <name type="scientific">Engystomops pustulosus</name>
    <name type="common">Tungara frog</name>
    <name type="synonym">Physalaemus pustulosus</name>
    <dbReference type="NCBI Taxonomy" id="76066"/>
    <lineage>
        <taxon>Eukaryota</taxon>
        <taxon>Metazoa</taxon>
        <taxon>Chordata</taxon>
        <taxon>Craniata</taxon>
        <taxon>Vertebrata</taxon>
        <taxon>Euteleostomi</taxon>
        <taxon>Amphibia</taxon>
        <taxon>Batrachia</taxon>
        <taxon>Anura</taxon>
        <taxon>Neobatrachia</taxon>
        <taxon>Hyloidea</taxon>
        <taxon>Leptodactylidae</taxon>
        <taxon>Leiuperinae</taxon>
        <taxon>Engystomops</taxon>
    </lineage>
</organism>
<dbReference type="GO" id="GO:0000724">
    <property type="term" value="P:double-strand break repair via homologous recombination"/>
    <property type="evidence" value="ECO:0007669"/>
    <property type="project" value="InterPro"/>
</dbReference>
<feature type="region of interest" description="Disordered" evidence="1">
    <location>
        <begin position="552"/>
        <end position="603"/>
    </location>
</feature>
<dbReference type="AlphaFoldDB" id="A0AAV7CIN8"/>
<feature type="compositionally biased region" description="Polar residues" evidence="1">
    <location>
        <begin position="555"/>
        <end position="566"/>
    </location>
</feature>
<dbReference type="Gene3D" id="2.40.50.140">
    <property type="entry name" value="Nucleic acid-binding proteins"/>
    <property type="match status" value="2"/>
</dbReference>
<feature type="compositionally biased region" description="Basic residues" evidence="1">
    <location>
        <begin position="591"/>
        <end position="603"/>
    </location>
</feature>
<gene>
    <name evidence="3" type="ORF">GDO81_004831</name>
</gene>
<dbReference type="EMBL" id="WNYA01000002">
    <property type="protein sequence ID" value="KAG8584938.1"/>
    <property type="molecule type" value="Genomic_DNA"/>
</dbReference>
<dbReference type="Pfam" id="PF09104">
    <property type="entry name" value="BRCA-2_OB3"/>
    <property type="match status" value="1"/>
</dbReference>
<sequence length="603" mass="67667">MARNSTRPARWFVKLGYFPDPRPFCLRLSSLLADGGIAGCVDVLIQRIYPMQWMEKMGNGTYMFRNERAEEKEAERHAARQQRSLEALFAKVQDDYEKRQVAVKRRPRRQSLSEQQILALQDGAELYDALQNEPDPSYLESCLSSDQLRALNHHRQLLNDKRQAQIQADFRKAIESSEQETGSSTRREVTPVWKIRITDYKDPDSTSAYMLSIWRPLPDVVSLLKEGGRFRMYQLAASQSRGKSDTAAVQLTATKKTQFQHLQPLQDILEQIYTERQVTEFSQFQEPHFTAVYGEVDVVGLVISTQQKPGAAPLVYLSDESCNVVALKFCTDLGQLALEEITRPGTFIAATNLRWRSEHMSGVPVVFAGDLSFIAANPKEQHVLKAIQKLSQSIQSVSEFCKEMENKLMGILQTQNPKERALLSHCSLDPLSLVAAEGRCSTPLPKISHPQMSIPDGNINTDPKTCKKMKGLDYLSRIPPPASLTPMRTLLSPSLQRAFRPPRSLQKEDRPCEKTCASMDCSTPSKLEGGFVADEELAMINTQALVSGLDGGKLTSEQESAGSDVQKTPPIVVSPASEEAPKTEDVTPAPYKRRLCRRRKQKP</sequence>
<dbReference type="PANTHER" id="PTHR11289">
    <property type="entry name" value="BREAST CANCER TYPE 2 SUSCEPTIBILITY PROTEIN BRCA2"/>
    <property type="match status" value="1"/>
</dbReference>
<accession>A0AAV7CIN8</accession>
<dbReference type="GO" id="GO:0006355">
    <property type="term" value="P:regulation of DNA-templated transcription"/>
    <property type="evidence" value="ECO:0007669"/>
    <property type="project" value="TreeGrafter"/>
</dbReference>
<comment type="caution">
    <text evidence="3">The sequence shown here is derived from an EMBL/GenBank/DDBJ whole genome shotgun (WGS) entry which is preliminary data.</text>
</comment>
<dbReference type="Proteomes" id="UP000824782">
    <property type="component" value="Unassembled WGS sequence"/>
</dbReference>
<evidence type="ECO:0000313" key="4">
    <source>
        <dbReference type="Proteomes" id="UP000824782"/>
    </source>
</evidence>
<protein>
    <recommendedName>
        <fullName evidence="2">Tower domain-containing protein</fullName>
    </recommendedName>
</protein>
<dbReference type="InterPro" id="IPR015525">
    <property type="entry name" value="BRCA2"/>
</dbReference>
<dbReference type="PANTHER" id="PTHR11289:SF0">
    <property type="entry name" value="BREAST CANCER TYPE 2 SUSCEPTIBILITY PROTEIN"/>
    <property type="match status" value="1"/>
</dbReference>
<proteinExistence type="predicted"/>
<dbReference type="InterPro" id="IPR055077">
    <property type="entry name" value="BRCA2_TR2"/>
</dbReference>
<evidence type="ECO:0000256" key="1">
    <source>
        <dbReference type="SAM" id="MobiDB-lite"/>
    </source>
</evidence>
<dbReference type="Gene3D" id="6.10.70.10">
    <property type="match status" value="1"/>
</dbReference>
<dbReference type="GO" id="GO:0005634">
    <property type="term" value="C:nucleus"/>
    <property type="evidence" value="ECO:0007669"/>
    <property type="project" value="TreeGrafter"/>
</dbReference>
<dbReference type="Pfam" id="PF22687">
    <property type="entry name" value="BRCA2_TR2"/>
    <property type="match status" value="1"/>
</dbReference>
<evidence type="ECO:0000259" key="2">
    <source>
        <dbReference type="SMART" id="SM01341"/>
    </source>
</evidence>
<dbReference type="InterPro" id="IPR012340">
    <property type="entry name" value="NA-bd_OB-fold"/>
</dbReference>
<feature type="domain" description="Tower" evidence="2">
    <location>
        <begin position="54"/>
        <end position="95"/>
    </location>
</feature>
<name>A0AAV7CIN8_ENGPU</name>
<reference evidence="3" key="1">
    <citation type="thesis" date="2020" institute="ProQuest LLC" country="789 East Eisenhower Parkway, Ann Arbor, MI, USA">
        <title>Comparative Genomics and Chromosome Evolution.</title>
        <authorList>
            <person name="Mudd A.B."/>
        </authorList>
    </citation>
    <scope>NUCLEOTIDE SEQUENCE</scope>
    <source>
        <strain evidence="3">237g6f4</strain>
        <tissue evidence="3">Blood</tissue>
    </source>
</reference>
<dbReference type="SUPFAM" id="SSF50249">
    <property type="entry name" value="Nucleic acid-binding proteins"/>
    <property type="match status" value="2"/>
</dbReference>
<dbReference type="CDD" id="cd04494">
    <property type="entry name" value="BRCA2DBD_OB2"/>
    <property type="match status" value="1"/>
</dbReference>
<dbReference type="Pfam" id="PF21318">
    <property type="entry name" value="BRCA2DBD_OB2"/>
    <property type="match status" value="1"/>
</dbReference>
<dbReference type="SUPFAM" id="SSF81878">
    <property type="entry name" value="BRCA2 tower domain"/>
    <property type="match status" value="1"/>
</dbReference>
<keyword evidence="4" id="KW-1185">Reference proteome</keyword>
<dbReference type="InterPro" id="IPR015188">
    <property type="entry name" value="BRCA2_OB_3"/>
</dbReference>
<dbReference type="Pfam" id="PF09121">
    <property type="entry name" value="Tower"/>
    <property type="match status" value="1"/>
</dbReference>
<evidence type="ECO:0000313" key="3">
    <source>
        <dbReference type="EMBL" id="KAG8584938.1"/>
    </source>
</evidence>